<evidence type="ECO:0000256" key="1">
    <source>
        <dbReference type="SAM" id="SignalP"/>
    </source>
</evidence>
<sequence>MKPIARTLLSLAAAAFAGLAPIAPVAAASPIIEQAKADCVIGEQADGYLGVVAGAAASDELRREVRAINQQRRAAYERLAERNGVTVEVTAKLAARQLIDRAPSGHCVRDDSGAWIRK</sequence>
<dbReference type="RefSeq" id="WP_089412412.1">
    <property type="nucleotide sequence ID" value="NZ_FZQA01000003.1"/>
</dbReference>
<accession>A0A239PSH2</accession>
<dbReference type="PIRSF" id="PIRSF025560">
    <property type="entry name" value="UCP025560"/>
    <property type="match status" value="1"/>
</dbReference>
<evidence type="ECO:0000313" key="3">
    <source>
        <dbReference type="Proteomes" id="UP000198346"/>
    </source>
</evidence>
<evidence type="ECO:0000313" key="2">
    <source>
        <dbReference type="EMBL" id="SNT73225.1"/>
    </source>
</evidence>
<dbReference type="Proteomes" id="UP000198346">
    <property type="component" value="Unassembled WGS sequence"/>
</dbReference>
<keyword evidence="3" id="KW-1185">Reference proteome</keyword>
<dbReference type="AlphaFoldDB" id="A0A239PSH2"/>
<dbReference type="OrthoDB" id="7474881at2"/>
<gene>
    <name evidence="2" type="ORF">SAMN06297382_1623</name>
</gene>
<dbReference type="EMBL" id="FZQA01000003">
    <property type="protein sequence ID" value="SNT73225.1"/>
    <property type="molecule type" value="Genomic_DNA"/>
</dbReference>
<proteinExistence type="predicted"/>
<dbReference type="Pfam" id="PF07027">
    <property type="entry name" value="DUF1318"/>
    <property type="match status" value="1"/>
</dbReference>
<name>A0A239PSH2_9PROT</name>
<evidence type="ECO:0008006" key="4">
    <source>
        <dbReference type="Google" id="ProtNLM"/>
    </source>
</evidence>
<reference evidence="2 3" key="1">
    <citation type="submission" date="2017-07" db="EMBL/GenBank/DDBJ databases">
        <authorList>
            <person name="Sun Z.S."/>
            <person name="Albrecht U."/>
            <person name="Echele G."/>
            <person name="Lee C.C."/>
        </authorList>
    </citation>
    <scope>NUCLEOTIDE SEQUENCE [LARGE SCALE GENOMIC DNA]</scope>
    <source>
        <strain evidence="2 3">CGMCC 1.12710</strain>
    </source>
</reference>
<feature type="signal peptide" evidence="1">
    <location>
        <begin position="1"/>
        <end position="27"/>
    </location>
</feature>
<keyword evidence="1" id="KW-0732">Signal</keyword>
<dbReference type="InterPro" id="IPR008309">
    <property type="entry name" value="YdbL"/>
</dbReference>
<feature type="chain" id="PRO_5012286170" description="DUF1318 domain-containing protein" evidence="1">
    <location>
        <begin position="28"/>
        <end position="118"/>
    </location>
</feature>
<protein>
    <recommendedName>
        <fullName evidence="4">DUF1318 domain-containing protein</fullName>
    </recommendedName>
</protein>
<organism evidence="2 3">
    <name type="scientific">Amphiplicatus metriothermophilus</name>
    <dbReference type="NCBI Taxonomy" id="1519374"/>
    <lineage>
        <taxon>Bacteria</taxon>
        <taxon>Pseudomonadati</taxon>
        <taxon>Pseudomonadota</taxon>
        <taxon>Alphaproteobacteria</taxon>
        <taxon>Parvularculales</taxon>
        <taxon>Parvularculaceae</taxon>
        <taxon>Amphiplicatus</taxon>
    </lineage>
</organism>